<dbReference type="AlphaFoldDB" id="W6R9I0"/>
<protein>
    <recommendedName>
        <fullName evidence="7">Aflatoxin regulatory protein domain-containing protein</fullName>
    </recommendedName>
</protein>
<evidence type="ECO:0000256" key="6">
    <source>
        <dbReference type="SAM" id="MobiDB-lite"/>
    </source>
</evidence>
<dbReference type="GO" id="GO:0045122">
    <property type="term" value="P:aflatoxin biosynthetic process"/>
    <property type="evidence" value="ECO:0007669"/>
    <property type="project" value="InterPro"/>
</dbReference>
<keyword evidence="5" id="KW-0539">Nucleus</keyword>
<evidence type="ECO:0000256" key="5">
    <source>
        <dbReference type="ARBA" id="ARBA00023242"/>
    </source>
</evidence>
<keyword evidence="1" id="KW-0479">Metal-binding</keyword>
<reference evidence="8" key="1">
    <citation type="journal article" date="2014" name="Nat. Commun.">
        <title>Multiple recent horizontal transfers of a large genomic region in cheese making fungi.</title>
        <authorList>
            <person name="Cheeseman K."/>
            <person name="Ropars J."/>
            <person name="Renault P."/>
            <person name="Dupont J."/>
            <person name="Gouzy J."/>
            <person name="Branca A."/>
            <person name="Abraham A.L."/>
            <person name="Ceppi M."/>
            <person name="Conseiller E."/>
            <person name="Debuchy R."/>
            <person name="Malagnac F."/>
            <person name="Goarin A."/>
            <person name="Silar P."/>
            <person name="Lacoste S."/>
            <person name="Sallet E."/>
            <person name="Bensimon A."/>
            <person name="Giraud T."/>
            <person name="Brygoo Y."/>
        </authorList>
    </citation>
    <scope>NUCLEOTIDE SEQUENCE [LARGE SCALE GENOMIC DNA]</scope>
    <source>
        <strain evidence="8">FM164</strain>
    </source>
</reference>
<name>W6R9I0_PENRF</name>
<evidence type="ECO:0000313" key="8">
    <source>
        <dbReference type="EMBL" id="CDM38522.1"/>
    </source>
</evidence>
<evidence type="ECO:0000313" key="9">
    <source>
        <dbReference type="Proteomes" id="UP000030686"/>
    </source>
</evidence>
<evidence type="ECO:0000256" key="4">
    <source>
        <dbReference type="ARBA" id="ARBA00023163"/>
    </source>
</evidence>
<dbReference type="GO" id="GO:0046872">
    <property type="term" value="F:metal ion binding"/>
    <property type="evidence" value="ECO:0007669"/>
    <property type="project" value="UniProtKB-KW"/>
</dbReference>
<dbReference type="OrthoDB" id="2740448at2759"/>
<keyword evidence="4" id="KW-0804">Transcription</keyword>
<dbReference type="EMBL" id="HG792028">
    <property type="protein sequence ID" value="CDM38522.1"/>
    <property type="molecule type" value="Genomic_DNA"/>
</dbReference>
<gene>
    <name evidence="8" type="ORF">PROQFM164_S14g000021</name>
</gene>
<dbReference type="STRING" id="1365484.W6R9I0"/>
<sequence>MPPPLHYHCDPKSPLTPHSRKQLLFLRNRRRSGGQSASGPEPARMSGSVLKNNKDAGMSVCRMLQCGCALRPQNPVLLALLCSRLVPSRLQSHMTD</sequence>
<evidence type="ECO:0000256" key="3">
    <source>
        <dbReference type="ARBA" id="ARBA00023125"/>
    </source>
</evidence>
<evidence type="ECO:0000259" key="7">
    <source>
        <dbReference type="Pfam" id="PF08493"/>
    </source>
</evidence>
<evidence type="ECO:0000256" key="1">
    <source>
        <dbReference type="ARBA" id="ARBA00022723"/>
    </source>
</evidence>
<dbReference type="Pfam" id="PF08493">
    <property type="entry name" value="AflR"/>
    <property type="match status" value="1"/>
</dbReference>
<feature type="region of interest" description="Disordered" evidence="6">
    <location>
        <begin position="26"/>
        <end position="51"/>
    </location>
</feature>
<keyword evidence="3" id="KW-0238">DNA-binding</keyword>
<accession>W6R9I0</accession>
<dbReference type="GO" id="GO:0005634">
    <property type="term" value="C:nucleus"/>
    <property type="evidence" value="ECO:0007669"/>
    <property type="project" value="InterPro"/>
</dbReference>
<keyword evidence="9" id="KW-1185">Reference proteome</keyword>
<feature type="domain" description="Aflatoxin regulatory protein" evidence="7">
    <location>
        <begin position="28"/>
        <end position="86"/>
    </location>
</feature>
<dbReference type="InterPro" id="IPR013700">
    <property type="entry name" value="AflR"/>
</dbReference>
<keyword evidence="2" id="KW-0805">Transcription regulation</keyword>
<organism evidence="8 9">
    <name type="scientific">Penicillium roqueforti (strain FM164)</name>
    <dbReference type="NCBI Taxonomy" id="1365484"/>
    <lineage>
        <taxon>Eukaryota</taxon>
        <taxon>Fungi</taxon>
        <taxon>Dikarya</taxon>
        <taxon>Ascomycota</taxon>
        <taxon>Pezizomycotina</taxon>
        <taxon>Eurotiomycetes</taxon>
        <taxon>Eurotiomycetidae</taxon>
        <taxon>Eurotiales</taxon>
        <taxon>Aspergillaceae</taxon>
        <taxon>Penicillium</taxon>
    </lineage>
</organism>
<evidence type="ECO:0000256" key="2">
    <source>
        <dbReference type="ARBA" id="ARBA00023015"/>
    </source>
</evidence>
<dbReference type="GO" id="GO:0003677">
    <property type="term" value="F:DNA binding"/>
    <property type="evidence" value="ECO:0007669"/>
    <property type="project" value="UniProtKB-KW"/>
</dbReference>
<dbReference type="GO" id="GO:0006355">
    <property type="term" value="P:regulation of DNA-templated transcription"/>
    <property type="evidence" value="ECO:0007669"/>
    <property type="project" value="InterPro"/>
</dbReference>
<dbReference type="Proteomes" id="UP000030686">
    <property type="component" value="Unassembled WGS sequence"/>
</dbReference>
<proteinExistence type="predicted"/>